<dbReference type="GO" id="GO:0009507">
    <property type="term" value="C:chloroplast"/>
    <property type="evidence" value="ECO:0007669"/>
    <property type="project" value="TreeGrafter"/>
</dbReference>
<sequence length="250" mass="28450">MNAIQVTSPLCRHAYLKAAHHVQALPPLPFVSYARGPLGYPTLIKLTSGRQKRPRLMPVCSFRGEASSGDGNQDPLWKSFGKAFENFGKKFSVDDALDQEIEEEEFYDDGGKGRNPPRGRGRGRGGSGGSEDGGFDETMQVILATLALILVYNYIVNGAEALLLFRDFIRYLSTGKKSSRLARALVKWEAFSKRLIEKEHDKFWLEKAIINTRTWWDDPLRHRRHLNAFSKEETEQEEQESNEQESDEQE</sequence>
<dbReference type="EMBL" id="GISG01114491">
    <property type="protein sequence ID" value="MBA4639612.1"/>
    <property type="molecule type" value="Transcribed_RNA"/>
</dbReference>
<organism evidence="2">
    <name type="scientific">Opuntia streptacantha</name>
    <name type="common">Prickly pear cactus</name>
    <name type="synonym">Opuntia cardona</name>
    <dbReference type="NCBI Taxonomy" id="393608"/>
    <lineage>
        <taxon>Eukaryota</taxon>
        <taxon>Viridiplantae</taxon>
        <taxon>Streptophyta</taxon>
        <taxon>Embryophyta</taxon>
        <taxon>Tracheophyta</taxon>
        <taxon>Spermatophyta</taxon>
        <taxon>Magnoliopsida</taxon>
        <taxon>eudicotyledons</taxon>
        <taxon>Gunneridae</taxon>
        <taxon>Pentapetalae</taxon>
        <taxon>Caryophyllales</taxon>
        <taxon>Cactineae</taxon>
        <taxon>Cactaceae</taxon>
        <taxon>Opuntioideae</taxon>
        <taxon>Opuntia</taxon>
    </lineage>
</organism>
<feature type="region of interest" description="Disordered" evidence="1">
    <location>
        <begin position="104"/>
        <end position="132"/>
    </location>
</feature>
<evidence type="ECO:0000256" key="1">
    <source>
        <dbReference type="SAM" id="MobiDB-lite"/>
    </source>
</evidence>
<accession>A0A7C8ZC50</accession>
<dbReference type="EMBL" id="GISG01114492">
    <property type="protein sequence ID" value="MBA4639613.1"/>
    <property type="molecule type" value="Transcribed_RNA"/>
</dbReference>
<feature type="compositionally biased region" description="Acidic residues" evidence="1">
    <location>
        <begin position="234"/>
        <end position="250"/>
    </location>
</feature>
<name>A0A7C8ZC50_OPUST</name>
<proteinExistence type="predicted"/>
<protein>
    <submittedName>
        <fullName evidence="2">Uncharacterized protein</fullName>
    </submittedName>
</protein>
<dbReference type="AlphaFoldDB" id="A0A7C8ZC50"/>
<reference evidence="2" key="2">
    <citation type="submission" date="2020-07" db="EMBL/GenBank/DDBJ databases">
        <authorList>
            <person name="Vera ALvarez R."/>
            <person name="Arias-Moreno D.M."/>
            <person name="Jimenez-Jacinto V."/>
            <person name="Jimenez-Bremont J.F."/>
            <person name="Swaminathan K."/>
            <person name="Moose S.P."/>
            <person name="Guerrero-Gonzalez M.L."/>
            <person name="Marino-Ramirez L."/>
            <person name="Landsman D."/>
            <person name="Rodriguez-Kessler M."/>
            <person name="Delgado-Sanchez P."/>
        </authorList>
    </citation>
    <scope>NUCLEOTIDE SEQUENCE</scope>
    <source>
        <tissue evidence="2">Cladode</tissue>
    </source>
</reference>
<evidence type="ECO:0000313" key="2">
    <source>
        <dbReference type="EMBL" id="MBA4639612.1"/>
    </source>
</evidence>
<reference evidence="2" key="1">
    <citation type="journal article" date="2013" name="J. Plant Res.">
        <title>Effect of fungi and light on seed germination of three Opuntia species from semiarid lands of central Mexico.</title>
        <authorList>
            <person name="Delgado-Sanchez P."/>
            <person name="Jimenez-Bremont J.F."/>
            <person name="Guerrero-Gonzalez Mde L."/>
            <person name="Flores J."/>
        </authorList>
    </citation>
    <scope>NUCLEOTIDE SEQUENCE</scope>
    <source>
        <tissue evidence="2">Cladode</tissue>
    </source>
</reference>
<feature type="region of interest" description="Disordered" evidence="1">
    <location>
        <begin position="228"/>
        <end position="250"/>
    </location>
</feature>
<dbReference type="PANTHER" id="PTHR35483:SF1">
    <property type="entry name" value="GLYCINE-RICH PROTEIN-RELATED"/>
    <property type="match status" value="1"/>
</dbReference>
<dbReference type="PANTHER" id="PTHR35483">
    <property type="entry name" value="NUCLEUSENVELOPE PROTEIN"/>
    <property type="match status" value="1"/>
</dbReference>